<dbReference type="RefSeq" id="XP_058307166.1">
    <property type="nucleotide sequence ID" value="XM_058454917.1"/>
</dbReference>
<feature type="compositionally biased region" description="Low complexity" evidence="1">
    <location>
        <begin position="43"/>
        <end position="52"/>
    </location>
</feature>
<dbReference type="GeneID" id="83182218"/>
<gene>
    <name evidence="2" type="ORF">N7498_007855</name>
</gene>
<organism evidence="2 3">
    <name type="scientific">Penicillium cinerascens</name>
    <dbReference type="NCBI Taxonomy" id="70096"/>
    <lineage>
        <taxon>Eukaryota</taxon>
        <taxon>Fungi</taxon>
        <taxon>Dikarya</taxon>
        <taxon>Ascomycota</taxon>
        <taxon>Pezizomycotina</taxon>
        <taxon>Eurotiomycetes</taxon>
        <taxon>Eurotiomycetidae</taxon>
        <taxon>Eurotiales</taxon>
        <taxon>Aspergillaceae</taxon>
        <taxon>Penicillium</taxon>
    </lineage>
</organism>
<protein>
    <submittedName>
        <fullName evidence="2">Uncharacterized protein</fullName>
    </submittedName>
</protein>
<reference evidence="2" key="2">
    <citation type="journal article" date="2023" name="IMA Fungus">
        <title>Comparative genomic study of the Penicillium genus elucidates a diverse pangenome and 15 lateral gene transfer events.</title>
        <authorList>
            <person name="Petersen C."/>
            <person name="Sorensen T."/>
            <person name="Nielsen M.R."/>
            <person name="Sondergaard T.E."/>
            <person name="Sorensen J.L."/>
            <person name="Fitzpatrick D.A."/>
            <person name="Frisvad J.C."/>
            <person name="Nielsen K.L."/>
        </authorList>
    </citation>
    <scope>NUCLEOTIDE SEQUENCE</scope>
    <source>
        <strain evidence="2">IBT 15544</strain>
    </source>
</reference>
<proteinExistence type="predicted"/>
<evidence type="ECO:0000256" key="1">
    <source>
        <dbReference type="SAM" id="MobiDB-lite"/>
    </source>
</evidence>
<sequence>MIRHKSSEQTGGSLADEAQEDLQNNTISNGLDFDNPGQLTCETSSASSTSSTVIMSDNEFSRALNPATKNDYTITRADDDVKRQNFEGKYQY</sequence>
<reference evidence="2" key="1">
    <citation type="submission" date="2022-12" db="EMBL/GenBank/DDBJ databases">
        <authorList>
            <person name="Petersen C."/>
        </authorList>
    </citation>
    <scope>NUCLEOTIDE SEQUENCE</scope>
    <source>
        <strain evidence="2">IBT 15544</strain>
    </source>
</reference>
<evidence type="ECO:0000313" key="3">
    <source>
        <dbReference type="Proteomes" id="UP001150904"/>
    </source>
</evidence>
<evidence type="ECO:0000313" key="2">
    <source>
        <dbReference type="EMBL" id="KAJ5198738.1"/>
    </source>
</evidence>
<keyword evidence="3" id="KW-1185">Reference proteome</keyword>
<comment type="caution">
    <text evidence="2">The sequence shown here is derived from an EMBL/GenBank/DDBJ whole genome shotgun (WGS) entry which is preliminary data.</text>
</comment>
<dbReference type="AlphaFoldDB" id="A0A9W9JKU1"/>
<feature type="region of interest" description="Disordered" evidence="1">
    <location>
        <begin position="1"/>
        <end position="65"/>
    </location>
</feature>
<dbReference type="Proteomes" id="UP001150904">
    <property type="component" value="Unassembled WGS sequence"/>
</dbReference>
<accession>A0A9W9JKU1</accession>
<dbReference type="EMBL" id="JAPQKR010000014">
    <property type="protein sequence ID" value="KAJ5198738.1"/>
    <property type="molecule type" value="Genomic_DNA"/>
</dbReference>
<name>A0A9W9JKU1_9EURO</name>